<name>I0ICT0_PHYMF</name>
<dbReference type="Pfam" id="PF22725">
    <property type="entry name" value="GFO_IDH_MocA_C3"/>
    <property type="match status" value="1"/>
</dbReference>
<keyword evidence="1" id="KW-0560">Oxidoreductase</keyword>
<dbReference type="eggNOG" id="COG0673">
    <property type="taxonomic scope" value="Bacteria"/>
</dbReference>
<reference evidence="4 5" key="1">
    <citation type="submission" date="2012-02" db="EMBL/GenBank/DDBJ databases">
        <title>Complete genome sequence of Phycisphaera mikurensis NBRC 102666.</title>
        <authorList>
            <person name="Ankai A."/>
            <person name="Hosoyama A."/>
            <person name="Terui Y."/>
            <person name="Sekine M."/>
            <person name="Fukai R."/>
            <person name="Kato Y."/>
            <person name="Nakamura S."/>
            <person name="Yamada-Narita S."/>
            <person name="Kawakoshi A."/>
            <person name="Fukunaga Y."/>
            <person name="Yamazaki S."/>
            <person name="Fujita N."/>
        </authorList>
    </citation>
    <scope>NUCLEOTIDE SEQUENCE [LARGE SCALE GENOMIC DNA]</scope>
    <source>
        <strain evidence="5">NBRC 102666 / KCTC 22515 / FYK2301M01</strain>
    </source>
</reference>
<dbReference type="RefSeq" id="WP_014436288.1">
    <property type="nucleotide sequence ID" value="NC_017080.1"/>
</dbReference>
<dbReference type="PANTHER" id="PTHR43818:SF11">
    <property type="entry name" value="BCDNA.GH03377"/>
    <property type="match status" value="1"/>
</dbReference>
<dbReference type="AlphaFoldDB" id="I0ICT0"/>
<organism evidence="4 5">
    <name type="scientific">Phycisphaera mikurensis (strain NBRC 102666 / KCTC 22515 / FYK2301M01)</name>
    <dbReference type="NCBI Taxonomy" id="1142394"/>
    <lineage>
        <taxon>Bacteria</taxon>
        <taxon>Pseudomonadati</taxon>
        <taxon>Planctomycetota</taxon>
        <taxon>Phycisphaerae</taxon>
        <taxon>Phycisphaerales</taxon>
        <taxon>Phycisphaeraceae</taxon>
        <taxon>Phycisphaera</taxon>
    </lineage>
</organism>
<dbReference type="SUPFAM" id="SSF55347">
    <property type="entry name" value="Glyceraldehyde-3-phosphate dehydrogenase-like, C-terminal domain"/>
    <property type="match status" value="1"/>
</dbReference>
<evidence type="ECO:0000259" key="3">
    <source>
        <dbReference type="Pfam" id="PF22725"/>
    </source>
</evidence>
<evidence type="ECO:0000313" key="4">
    <source>
        <dbReference type="EMBL" id="BAM03068.1"/>
    </source>
</evidence>
<evidence type="ECO:0000256" key="1">
    <source>
        <dbReference type="ARBA" id="ARBA00023002"/>
    </source>
</evidence>
<dbReference type="STRING" id="1142394.PSMK_09090"/>
<dbReference type="GO" id="GO:0016491">
    <property type="term" value="F:oxidoreductase activity"/>
    <property type="evidence" value="ECO:0007669"/>
    <property type="project" value="UniProtKB-KW"/>
</dbReference>
<dbReference type="Proteomes" id="UP000007881">
    <property type="component" value="Chromosome"/>
</dbReference>
<dbReference type="SUPFAM" id="SSF51735">
    <property type="entry name" value="NAD(P)-binding Rossmann-fold domains"/>
    <property type="match status" value="1"/>
</dbReference>
<protein>
    <submittedName>
        <fullName evidence="4">Putative oxidoreductase</fullName>
    </submittedName>
</protein>
<feature type="domain" description="GFO/IDH/MocA-like oxidoreductase" evidence="3">
    <location>
        <begin position="152"/>
        <end position="267"/>
    </location>
</feature>
<dbReference type="Gene3D" id="3.30.360.10">
    <property type="entry name" value="Dihydrodipicolinate Reductase, domain 2"/>
    <property type="match status" value="1"/>
</dbReference>
<keyword evidence="5" id="KW-1185">Reference proteome</keyword>
<dbReference type="Pfam" id="PF01408">
    <property type="entry name" value="GFO_IDH_MocA"/>
    <property type="match status" value="1"/>
</dbReference>
<feature type="domain" description="Gfo/Idh/MocA-like oxidoreductase N-terminal" evidence="2">
    <location>
        <begin position="6"/>
        <end position="139"/>
    </location>
</feature>
<sequence length="354" mass="37893">MSDRPLRIGVVGLGSMGLTHLQAYSAYPDAVVAAVADRDPRRLSCRAGDGGGGGGGGNIEGQGGGVVPADAARYVDADELISEADLDVTDICLPTPLHERFGLAAMAAGRHVLIEKPLARDAAAADRMADAADRSPTRSMAGMCMRFWPGWVELRQAVRDGRYGRVLAATFRRVTSHPQGPFYADGSANGGALLDLHVHDADFVRWTFGEPDAVESVGYARDTDEIDHVTTRYHYAGGPVVIAEGCWSMASGFGFEMRYCVNLEHATLDFDLGRDPAFRCITRDGASAAPIPAVDGGTGYGPQLRYFLDCIRRGRPADRVTLRDAAASVRLVEAEAESIRTGSRVTLARREARP</sequence>
<proteinExistence type="predicted"/>
<dbReference type="PANTHER" id="PTHR43818">
    <property type="entry name" value="BCDNA.GH03377"/>
    <property type="match status" value="1"/>
</dbReference>
<accession>I0ICT0</accession>
<dbReference type="InterPro" id="IPR055170">
    <property type="entry name" value="GFO_IDH_MocA-like_dom"/>
</dbReference>
<dbReference type="InterPro" id="IPR036291">
    <property type="entry name" value="NAD(P)-bd_dom_sf"/>
</dbReference>
<evidence type="ECO:0000313" key="5">
    <source>
        <dbReference type="Proteomes" id="UP000007881"/>
    </source>
</evidence>
<gene>
    <name evidence="4" type="ordered locus">PSMK_09090</name>
</gene>
<dbReference type="OrthoDB" id="9783105at2"/>
<dbReference type="EMBL" id="AP012338">
    <property type="protein sequence ID" value="BAM03068.1"/>
    <property type="molecule type" value="Genomic_DNA"/>
</dbReference>
<dbReference type="HOGENOM" id="CLU_023194_1_2_0"/>
<dbReference type="GO" id="GO:0000166">
    <property type="term" value="F:nucleotide binding"/>
    <property type="evidence" value="ECO:0007669"/>
    <property type="project" value="InterPro"/>
</dbReference>
<evidence type="ECO:0000259" key="2">
    <source>
        <dbReference type="Pfam" id="PF01408"/>
    </source>
</evidence>
<dbReference type="KEGG" id="phm:PSMK_09090"/>
<dbReference type="InterPro" id="IPR050463">
    <property type="entry name" value="Gfo/Idh/MocA_oxidrdct_glycsds"/>
</dbReference>
<dbReference type="InterPro" id="IPR000683">
    <property type="entry name" value="Gfo/Idh/MocA-like_OxRdtase_N"/>
</dbReference>
<dbReference type="Gene3D" id="3.40.50.720">
    <property type="entry name" value="NAD(P)-binding Rossmann-like Domain"/>
    <property type="match status" value="1"/>
</dbReference>